<dbReference type="SUPFAM" id="SSF54534">
    <property type="entry name" value="FKBP-like"/>
    <property type="match status" value="1"/>
</dbReference>
<keyword evidence="4" id="KW-1185">Reference proteome</keyword>
<evidence type="ECO:0000313" key="3">
    <source>
        <dbReference type="EMBL" id="RKQ86116.1"/>
    </source>
</evidence>
<protein>
    <submittedName>
        <fullName evidence="3">SurA-like protein</fullName>
    </submittedName>
</protein>
<dbReference type="InterPro" id="IPR046357">
    <property type="entry name" value="PPIase_dom_sf"/>
</dbReference>
<feature type="domain" description="PpiC" evidence="2">
    <location>
        <begin position="204"/>
        <end position="294"/>
    </location>
</feature>
<dbReference type="AlphaFoldDB" id="A0A660KWS5"/>
<evidence type="ECO:0000256" key="1">
    <source>
        <dbReference type="PROSITE-ProRule" id="PRU00278"/>
    </source>
</evidence>
<dbReference type="InterPro" id="IPR050245">
    <property type="entry name" value="PrsA_foldase"/>
</dbReference>
<sequence length="365" mass="41003">MLKSALTVLAVAGAGLLGDGAPTDPVATVNGKVIERQAFDHWMTIAATSTGNAGATVPDRADDYRRCIATKRKALSPAQRRRISDPTLRARCRRDYAQLRNQVMQLLISFEWIDGEATLRGLIVTDAEVTRSFEKQKRQSFPKDSDFQTFLKTSGQTVADIKGRVRLDLLSNKIREQVTATRVPVTDQVVEQYYDQHRSRFVEPEERSLRIVVTKRRAAAERARAELERGVSWESVARRYSTDFASKDNGGKLAPLAEGAADPVFDQAIFRARRGRLVGPVRLGSEYYVFTVTKVKRERQRPLAEVKKTIRQLIQSEAEQAALDAFVQDFSTRWRALTECAAGYRTSDCRNGPAPAPVVWDDTRR</sequence>
<dbReference type="OrthoDB" id="14196at2"/>
<dbReference type="EMBL" id="RBIL01000002">
    <property type="protein sequence ID" value="RKQ86116.1"/>
    <property type="molecule type" value="Genomic_DNA"/>
</dbReference>
<dbReference type="Gene3D" id="1.10.4030.10">
    <property type="entry name" value="Porin chaperone SurA, peptide-binding domain"/>
    <property type="match status" value="1"/>
</dbReference>
<keyword evidence="1" id="KW-0413">Isomerase</keyword>
<dbReference type="PANTHER" id="PTHR47245">
    <property type="entry name" value="PEPTIDYLPROLYL ISOMERASE"/>
    <property type="match status" value="1"/>
</dbReference>
<dbReference type="PANTHER" id="PTHR47245:SF2">
    <property type="entry name" value="PEPTIDYL-PROLYL CIS-TRANS ISOMERASE HP_0175-RELATED"/>
    <property type="match status" value="1"/>
</dbReference>
<evidence type="ECO:0000313" key="4">
    <source>
        <dbReference type="Proteomes" id="UP000278962"/>
    </source>
</evidence>
<gene>
    <name evidence="3" type="ORF">C8N24_4125</name>
</gene>
<proteinExistence type="predicted"/>
<reference evidence="3 4" key="1">
    <citation type="submission" date="2018-10" db="EMBL/GenBank/DDBJ databases">
        <title>Genomic Encyclopedia of Archaeal and Bacterial Type Strains, Phase II (KMG-II): from individual species to whole genera.</title>
        <authorList>
            <person name="Goeker M."/>
        </authorList>
    </citation>
    <scope>NUCLEOTIDE SEQUENCE [LARGE SCALE GENOMIC DNA]</scope>
    <source>
        <strain evidence="3 4">DSM 14954</strain>
    </source>
</reference>
<name>A0A660KWS5_9ACTN</name>
<dbReference type="PROSITE" id="PS50198">
    <property type="entry name" value="PPIC_PPIASE_2"/>
    <property type="match status" value="1"/>
</dbReference>
<dbReference type="InterPro" id="IPR000297">
    <property type="entry name" value="PPIase_PpiC"/>
</dbReference>
<comment type="caution">
    <text evidence="3">The sequence shown here is derived from an EMBL/GenBank/DDBJ whole genome shotgun (WGS) entry which is preliminary data.</text>
</comment>
<dbReference type="InterPro" id="IPR027304">
    <property type="entry name" value="Trigger_fact/SurA_dom_sf"/>
</dbReference>
<dbReference type="Proteomes" id="UP000278962">
    <property type="component" value="Unassembled WGS sequence"/>
</dbReference>
<evidence type="ECO:0000259" key="2">
    <source>
        <dbReference type="PROSITE" id="PS50198"/>
    </source>
</evidence>
<dbReference type="SUPFAM" id="SSF109998">
    <property type="entry name" value="Triger factor/SurA peptide-binding domain-like"/>
    <property type="match status" value="1"/>
</dbReference>
<organism evidence="3 4">
    <name type="scientific">Solirubrobacter pauli</name>
    <dbReference type="NCBI Taxonomy" id="166793"/>
    <lineage>
        <taxon>Bacteria</taxon>
        <taxon>Bacillati</taxon>
        <taxon>Actinomycetota</taxon>
        <taxon>Thermoleophilia</taxon>
        <taxon>Solirubrobacterales</taxon>
        <taxon>Solirubrobacteraceae</taxon>
        <taxon>Solirubrobacter</taxon>
    </lineage>
</organism>
<accession>A0A660KWS5</accession>
<dbReference type="Gene3D" id="3.10.50.40">
    <property type="match status" value="1"/>
</dbReference>
<dbReference type="GO" id="GO:0003755">
    <property type="term" value="F:peptidyl-prolyl cis-trans isomerase activity"/>
    <property type="evidence" value="ECO:0007669"/>
    <property type="project" value="UniProtKB-KW"/>
</dbReference>
<keyword evidence="1" id="KW-0697">Rotamase</keyword>
<dbReference type="Pfam" id="PF13145">
    <property type="entry name" value="Rotamase_2"/>
    <property type="match status" value="1"/>
</dbReference>